<evidence type="ECO:0000256" key="9">
    <source>
        <dbReference type="ARBA" id="ARBA00022840"/>
    </source>
</evidence>
<dbReference type="GO" id="GO:0006423">
    <property type="term" value="P:cysteinyl-tRNA aminoacylation"/>
    <property type="evidence" value="ECO:0007669"/>
    <property type="project" value="InterPro"/>
</dbReference>
<dbReference type="GO" id="GO:0046872">
    <property type="term" value="F:metal ion binding"/>
    <property type="evidence" value="ECO:0007669"/>
    <property type="project" value="UniProtKB-KW"/>
</dbReference>
<proteinExistence type="predicted"/>
<dbReference type="STRING" id="1797457.A2160_05675"/>
<dbReference type="GO" id="GO:0004817">
    <property type="term" value="F:cysteine-tRNA ligase activity"/>
    <property type="evidence" value="ECO:0007669"/>
    <property type="project" value="InterPro"/>
</dbReference>
<evidence type="ECO:0000256" key="3">
    <source>
        <dbReference type="ARBA" id="ARBA00011245"/>
    </source>
</evidence>
<keyword evidence="8" id="KW-0862">Zinc</keyword>
<accession>A0A1F5E613</accession>
<evidence type="ECO:0000256" key="1">
    <source>
        <dbReference type="ARBA" id="ARBA00001947"/>
    </source>
</evidence>
<dbReference type="Pfam" id="PF09190">
    <property type="entry name" value="DALR_2"/>
    <property type="match status" value="1"/>
</dbReference>
<organism evidence="11 12">
    <name type="scientific">Candidatus Beckwithbacteria bacterium RBG_13_42_9</name>
    <dbReference type="NCBI Taxonomy" id="1797457"/>
    <lineage>
        <taxon>Bacteria</taxon>
        <taxon>Candidatus Beckwithiibacteriota</taxon>
    </lineage>
</organism>
<dbReference type="SUPFAM" id="SSF47323">
    <property type="entry name" value="Anticodon-binding domain of a subclass of class I aminoacyl-tRNA synthetases"/>
    <property type="match status" value="1"/>
</dbReference>
<comment type="subcellular location">
    <subcellularLocation>
        <location evidence="2">Cytoplasm</location>
    </subcellularLocation>
</comment>
<dbReference type="GO" id="GO:0005524">
    <property type="term" value="F:ATP binding"/>
    <property type="evidence" value="ECO:0007669"/>
    <property type="project" value="UniProtKB-KW"/>
</dbReference>
<dbReference type="Gene3D" id="1.20.120.1910">
    <property type="entry name" value="Cysteine-tRNA ligase, C-terminal anti-codon recognition domain"/>
    <property type="match status" value="1"/>
</dbReference>
<dbReference type="InterPro" id="IPR009080">
    <property type="entry name" value="tRNAsynth_Ia_anticodon-bd"/>
</dbReference>
<dbReference type="SUPFAM" id="SSF52374">
    <property type="entry name" value="Nucleotidylyl transferase"/>
    <property type="match status" value="1"/>
</dbReference>
<dbReference type="AlphaFoldDB" id="A0A1F5E613"/>
<keyword evidence="6" id="KW-0479">Metal-binding</keyword>
<evidence type="ECO:0000256" key="2">
    <source>
        <dbReference type="ARBA" id="ARBA00004496"/>
    </source>
</evidence>
<dbReference type="InterPro" id="IPR015273">
    <property type="entry name" value="Cys-tRNA-synt_Ia_DALR"/>
</dbReference>
<dbReference type="InterPro" id="IPR014729">
    <property type="entry name" value="Rossmann-like_a/b/a_fold"/>
</dbReference>
<name>A0A1F5E613_9BACT</name>
<dbReference type="InterPro" id="IPR024909">
    <property type="entry name" value="Cys-tRNA/MSH_ligase"/>
</dbReference>
<evidence type="ECO:0000313" key="11">
    <source>
        <dbReference type="EMBL" id="OGD62847.1"/>
    </source>
</evidence>
<comment type="subunit">
    <text evidence="3">Monomer.</text>
</comment>
<sequence>MLVDGGKMSKSLGNVYTLDDIEKRGYKPEHLRYFYLTGHYRQPLNFTWEGLEKAKQTLDKLWEKAQMFGEYTQTKAEDRDPSDKVLKRWNQFQEAINDDLNFPRALASLHEGLNEARDDFDTLFLLQKTDPILGLKFTEHGKLLHKEWFSNVGKFKADLTRREEFRKRGEFAKADEIRKEIEAKGFVIEDTDSGTQIKKRE</sequence>
<keyword evidence="7" id="KW-0547">Nucleotide-binding</keyword>
<dbReference type="PANTHER" id="PTHR10890:SF3">
    <property type="entry name" value="CYSTEINE--TRNA LIGASE, CYTOPLASMIC"/>
    <property type="match status" value="1"/>
</dbReference>
<dbReference type="InterPro" id="IPR032678">
    <property type="entry name" value="tRNA-synt_1_cat_dom"/>
</dbReference>
<feature type="domain" description="Cysteinyl-tRNA synthetase class Ia DALR" evidence="10">
    <location>
        <begin position="91"/>
        <end position="144"/>
    </location>
</feature>
<dbReference type="Pfam" id="PF01406">
    <property type="entry name" value="tRNA-synt_1e"/>
    <property type="match status" value="1"/>
</dbReference>
<evidence type="ECO:0000313" key="12">
    <source>
        <dbReference type="Proteomes" id="UP000177006"/>
    </source>
</evidence>
<comment type="caution">
    <text evidence="11">The sequence shown here is derived from an EMBL/GenBank/DDBJ whole genome shotgun (WGS) entry which is preliminary data.</text>
</comment>
<dbReference type="Proteomes" id="UP000177006">
    <property type="component" value="Unassembled WGS sequence"/>
</dbReference>
<keyword evidence="5" id="KW-0436">Ligase</keyword>
<dbReference type="Gene3D" id="3.40.50.620">
    <property type="entry name" value="HUPs"/>
    <property type="match status" value="1"/>
</dbReference>
<dbReference type="SMART" id="SM00840">
    <property type="entry name" value="DALR_2"/>
    <property type="match status" value="1"/>
</dbReference>
<evidence type="ECO:0000256" key="4">
    <source>
        <dbReference type="ARBA" id="ARBA00014738"/>
    </source>
</evidence>
<dbReference type="GO" id="GO:0005829">
    <property type="term" value="C:cytosol"/>
    <property type="evidence" value="ECO:0007669"/>
    <property type="project" value="TreeGrafter"/>
</dbReference>
<dbReference type="PANTHER" id="PTHR10890">
    <property type="entry name" value="CYSTEINYL-TRNA SYNTHETASE"/>
    <property type="match status" value="1"/>
</dbReference>
<evidence type="ECO:0000259" key="10">
    <source>
        <dbReference type="SMART" id="SM00840"/>
    </source>
</evidence>
<evidence type="ECO:0000256" key="8">
    <source>
        <dbReference type="ARBA" id="ARBA00022833"/>
    </source>
</evidence>
<evidence type="ECO:0000256" key="6">
    <source>
        <dbReference type="ARBA" id="ARBA00022723"/>
    </source>
</evidence>
<keyword evidence="9" id="KW-0067">ATP-binding</keyword>
<protein>
    <recommendedName>
        <fullName evidence="4">Cysteine--tRNA ligase</fullName>
    </recommendedName>
</protein>
<comment type="cofactor">
    <cofactor evidence="1">
        <name>Zn(2+)</name>
        <dbReference type="ChEBI" id="CHEBI:29105"/>
    </cofactor>
</comment>
<dbReference type="EMBL" id="MEZK01000015">
    <property type="protein sequence ID" value="OGD62847.1"/>
    <property type="molecule type" value="Genomic_DNA"/>
</dbReference>
<evidence type="ECO:0000256" key="5">
    <source>
        <dbReference type="ARBA" id="ARBA00022598"/>
    </source>
</evidence>
<reference evidence="11 12" key="1">
    <citation type="journal article" date="2016" name="Nat. Commun.">
        <title>Thousands of microbial genomes shed light on interconnected biogeochemical processes in an aquifer system.</title>
        <authorList>
            <person name="Anantharaman K."/>
            <person name="Brown C.T."/>
            <person name="Hug L.A."/>
            <person name="Sharon I."/>
            <person name="Castelle C.J."/>
            <person name="Probst A.J."/>
            <person name="Thomas B.C."/>
            <person name="Singh A."/>
            <person name="Wilkins M.J."/>
            <person name="Karaoz U."/>
            <person name="Brodie E.L."/>
            <person name="Williams K.H."/>
            <person name="Hubbard S.S."/>
            <person name="Banfield J.F."/>
        </authorList>
    </citation>
    <scope>NUCLEOTIDE SEQUENCE [LARGE SCALE GENOMIC DNA]</scope>
</reference>
<gene>
    <name evidence="11" type="ORF">A2160_05675</name>
</gene>
<evidence type="ECO:0000256" key="7">
    <source>
        <dbReference type="ARBA" id="ARBA00022741"/>
    </source>
</evidence>